<evidence type="ECO:0008006" key="5">
    <source>
        <dbReference type="Google" id="ProtNLM"/>
    </source>
</evidence>
<proteinExistence type="inferred from homology"/>
<protein>
    <recommendedName>
        <fullName evidence="5">50S ribosomal protein L34e</fullName>
    </recommendedName>
</protein>
<evidence type="ECO:0000256" key="1">
    <source>
        <dbReference type="ARBA" id="ARBA00009875"/>
    </source>
</evidence>
<evidence type="ECO:0000313" key="4">
    <source>
        <dbReference type="EMBL" id="QQR92979.1"/>
    </source>
</evidence>
<reference evidence="4" key="1">
    <citation type="submission" date="2020-11" db="EMBL/GenBank/DDBJ databases">
        <title>Connecting structure to function with the recovery of over 1000 high-quality activated sludge metagenome-assembled genomes encoding full-length rRNA genes using long-read sequencing.</title>
        <authorList>
            <person name="Singleton C.M."/>
            <person name="Petriglieri F."/>
            <person name="Kristensen J.M."/>
            <person name="Kirkegaard R.H."/>
            <person name="Michaelsen T.Y."/>
            <person name="Andersen M.H."/>
            <person name="Karst S.M."/>
            <person name="Dueholm M.S."/>
            <person name="Nielsen P.H."/>
            <person name="Albertsen M."/>
        </authorList>
    </citation>
    <scope>NUCLEOTIDE SEQUENCE</scope>
    <source>
        <strain evidence="4">Fred_18-Q3-R57-64_BAT3C.431</strain>
    </source>
</reference>
<dbReference type="Pfam" id="PF01199">
    <property type="entry name" value="Ribosomal_L34e"/>
    <property type="match status" value="1"/>
</dbReference>
<dbReference type="InterPro" id="IPR038562">
    <property type="entry name" value="Ribosomal_eL34_C_sf"/>
</dbReference>
<dbReference type="GO" id="GO:0005840">
    <property type="term" value="C:ribosome"/>
    <property type="evidence" value="ECO:0007669"/>
    <property type="project" value="UniProtKB-KW"/>
</dbReference>
<dbReference type="GO" id="GO:1990904">
    <property type="term" value="C:ribonucleoprotein complex"/>
    <property type="evidence" value="ECO:0007669"/>
    <property type="project" value="UniProtKB-KW"/>
</dbReference>
<dbReference type="EMBL" id="CP064981">
    <property type="protein sequence ID" value="QQR92979.1"/>
    <property type="molecule type" value="Genomic_DNA"/>
</dbReference>
<dbReference type="Gene3D" id="6.20.340.10">
    <property type="match status" value="1"/>
</dbReference>
<dbReference type="InterPro" id="IPR008195">
    <property type="entry name" value="Ribosomal_eL34"/>
</dbReference>
<organism evidence="4">
    <name type="scientific">Candidatus Iainarchaeum sp</name>
    <dbReference type="NCBI Taxonomy" id="3101447"/>
    <lineage>
        <taxon>Archaea</taxon>
        <taxon>Candidatus Iainarchaeota</taxon>
        <taxon>Candidatus Iainarchaeia</taxon>
        <taxon>Candidatus Iainarchaeales</taxon>
        <taxon>Candidatus Iainarchaeaceae</taxon>
        <taxon>Candidatus Iainarchaeum</taxon>
    </lineage>
</organism>
<keyword evidence="3" id="KW-0687">Ribonucleoprotein</keyword>
<accession>A0A7T9DKG0</accession>
<evidence type="ECO:0000256" key="2">
    <source>
        <dbReference type="ARBA" id="ARBA00022980"/>
    </source>
</evidence>
<dbReference type="GO" id="GO:0003735">
    <property type="term" value="F:structural constituent of ribosome"/>
    <property type="evidence" value="ECO:0007669"/>
    <property type="project" value="InterPro"/>
</dbReference>
<keyword evidence="2" id="KW-0689">Ribosomal protein</keyword>
<gene>
    <name evidence="4" type="ORF">IPJ89_01905</name>
</gene>
<dbReference type="GO" id="GO:0006412">
    <property type="term" value="P:translation"/>
    <property type="evidence" value="ECO:0007669"/>
    <property type="project" value="InterPro"/>
</dbReference>
<dbReference type="AlphaFoldDB" id="A0A7T9DKG0"/>
<name>A0A7T9DKG0_9ARCH</name>
<dbReference type="Proteomes" id="UP000596004">
    <property type="component" value="Chromosome"/>
</dbReference>
<comment type="similarity">
    <text evidence="1">Belongs to the eukaryotic ribosomal protein eL34 family.</text>
</comment>
<evidence type="ECO:0000256" key="3">
    <source>
        <dbReference type="ARBA" id="ARBA00023274"/>
    </source>
</evidence>
<sequence length="112" mass="12674">MPTKSDRRKHRVYRKSAKETRLVVKSGKATTMECALCKDMLHGVPHGKKTNALKKLSKTQRRPSVPFAGILCGNCREMVAIETIKVVTNQKKMPQVELRIQPYVKQLQASVN</sequence>